<dbReference type="AlphaFoldDB" id="A0AAP1AFA4"/>
<sequence>MKSQDQSEEIIKGDYVLATKWHDGHSQDHWFVGFFVEKEGDRYIVADSEGKSARGGGFRCCKKIHPAVGKYLIDNSPTISSIKLNLWEYIESDIHALAKENYDYEHGNMTYD</sequence>
<protein>
    <submittedName>
        <fullName evidence="2">Uncharacterized protein</fullName>
    </submittedName>
</protein>
<dbReference type="RefSeq" id="WP_031974915.1">
    <property type="nucleotide sequence ID" value="NZ_CM125920.1"/>
</dbReference>
<dbReference type="EMBL" id="LLGC01000179">
    <property type="protein sequence ID" value="KQE03540.1"/>
    <property type="molecule type" value="Genomic_DNA"/>
</dbReference>
<evidence type="ECO:0000313" key="1">
    <source>
        <dbReference type="EMBL" id="KQE03540.1"/>
    </source>
</evidence>
<comment type="caution">
    <text evidence="2">The sequence shown here is derived from an EMBL/GenBank/DDBJ whole genome shotgun (WGS) entry which is preliminary data.</text>
</comment>
<reference evidence="2 3" key="1">
    <citation type="submission" date="2015-10" db="EMBL/GenBank/DDBJ databases">
        <title>The utility of whole genome sequencing in characterizing Acinetobacter epidemiology and analyzing hospital outbreaks.</title>
        <authorList>
            <person name="Ozer E.A."/>
            <person name="Fitzpatrick M.A."/>
            <person name="Hauser A.R."/>
        </authorList>
    </citation>
    <scope>NUCLEOTIDE SEQUENCE [LARGE SCALE GENOMIC DNA]</scope>
    <source>
        <strain evidence="2 3">ABBL072</strain>
    </source>
</reference>
<name>A0AAP1AFA4_ACIBA</name>
<organism evidence="2 3">
    <name type="scientific">Acinetobacter baumannii</name>
    <dbReference type="NCBI Taxonomy" id="470"/>
    <lineage>
        <taxon>Bacteria</taxon>
        <taxon>Pseudomonadati</taxon>
        <taxon>Pseudomonadota</taxon>
        <taxon>Gammaproteobacteria</taxon>
        <taxon>Moraxellales</taxon>
        <taxon>Moraxellaceae</taxon>
        <taxon>Acinetobacter</taxon>
        <taxon>Acinetobacter calcoaceticus/baumannii complex</taxon>
    </lineage>
</organism>
<accession>A0AAP1AFA4</accession>
<evidence type="ECO:0000313" key="3">
    <source>
        <dbReference type="Proteomes" id="UP000051449"/>
    </source>
</evidence>
<proteinExistence type="predicted"/>
<dbReference type="EMBL" id="LLGC01000126">
    <property type="protein sequence ID" value="KQE07304.1"/>
    <property type="molecule type" value="Genomic_DNA"/>
</dbReference>
<gene>
    <name evidence="2" type="ORF">APD33_02380</name>
    <name evidence="1" type="ORF">APD33_13070</name>
</gene>
<evidence type="ECO:0000313" key="2">
    <source>
        <dbReference type="EMBL" id="KQE07304.1"/>
    </source>
</evidence>
<dbReference type="Proteomes" id="UP000051449">
    <property type="component" value="Unassembled WGS sequence"/>
</dbReference>